<feature type="region of interest" description="Disordered" evidence="1">
    <location>
        <begin position="109"/>
        <end position="129"/>
    </location>
</feature>
<protein>
    <submittedName>
        <fullName evidence="3">Uncharacterized protein</fullName>
    </submittedName>
</protein>
<evidence type="ECO:0000313" key="3">
    <source>
        <dbReference type="EMBL" id="GEK95675.1"/>
    </source>
</evidence>
<dbReference type="AlphaFoldDB" id="A0A511B5E3"/>
<organism evidence="3 4">
    <name type="scientific">Gluconobacter kanchanaburiensis NBRC 103587</name>
    <dbReference type="NCBI Taxonomy" id="1307948"/>
    <lineage>
        <taxon>Bacteria</taxon>
        <taxon>Pseudomonadati</taxon>
        <taxon>Pseudomonadota</taxon>
        <taxon>Alphaproteobacteria</taxon>
        <taxon>Acetobacterales</taxon>
        <taxon>Acetobacteraceae</taxon>
        <taxon>Gluconobacter</taxon>
    </lineage>
</organism>
<comment type="caution">
    <text evidence="3">The sequence shown here is derived from an EMBL/GenBank/DDBJ whole genome shotgun (WGS) entry which is preliminary data.</text>
</comment>
<feature type="chain" id="PRO_5021699326" evidence="2">
    <location>
        <begin position="25"/>
        <end position="129"/>
    </location>
</feature>
<reference evidence="3 4" key="1">
    <citation type="submission" date="2019-07" db="EMBL/GenBank/DDBJ databases">
        <title>Whole genome shotgun sequence of Gluconobacter kanchanaburiensis NBRC 103587.</title>
        <authorList>
            <person name="Hosoyama A."/>
            <person name="Uohara A."/>
            <person name="Ohji S."/>
            <person name="Ichikawa N."/>
        </authorList>
    </citation>
    <scope>NUCLEOTIDE SEQUENCE [LARGE SCALE GENOMIC DNA]</scope>
    <source>
        <strain evidence="3 4">NBRC 103587</strain>
    </source>
</reference>
<evidence type="ECO:0000313" key="4">
    <source>
        <dbReference type="Proteomes" id="UP000321079"/>
    </source>
</evidence>
<dbReference type="Proteomes" id="UP000321079">
    <property type="component" value="Unassembled WGS sequence"/>
</dbReference>
<evidence type="ECO:0000256" key="2">
    <source>
        <dbReference type="SAM" id="SignalP"/>
    </source>
</evidence>
<keyword evidence="2" id="KW-0732">Signal</keyword>
<dbReference type="EMBL" id="BJVA01000003">
    <property type="protein sequence ID" value="GEK95675.1"/>
    <property type="molecule type" value="Genomic_DNA"/>
</dbReference>
<evidence type="ECO:0000256" key="1">
    <source>
        <dbReference type="SAM" id="MobiDB-lite"/>
    </source>
</evidence>
<keyword evidence="4" id="KW-1185">Reference proteome</keyword>
<name>A0A511B5E3_9PROT</name>
<gene>
    <name evidence="3" type="ORF">GKA01_08720</name>
</gene>
<feature type="signal peptide" evidence="2">
    <location>
        <begin position="1"/>
        <end position="24"/>
    </location>
</feature>
<sequence length="129" mass="14037">MVMKAWVFLPGLFLTALMPVLSVAQIPPTNPFNAVKILPGNLFGTQGVAGSGTGEEIRVVGHRRAPSVFFASPIMTRYFEDGHTESRVTLWKGMTARLKFGRDLDHDPVTGTNTSRFGEAYGMSSPLLP</sequence>
<proteinExistence type="predicted"/>
<accession>A0A511B5E3</accession>